<dbReference type="GO" id="GO:0016491">
    <property type="term" value="F:oxidoreductase activity"/>
    <property type="evidence" value="ECO:0007669"/>
    <property type="project" value="InterPro"/>
</dbReference>
<evidence type="ECO:0000313" key="4">
    <source>
        <dbReference type="Proteomes" id="UP000641853"/>
    </source>
</evidence>
<reference evidence="3" key="1">
    <citation type="submission" date="2020-06" db="EMBL/GenBank/DDBJ databases">
        <title>Draft genome sequences of strains closely related to Aspergillus parafelis and Aspergillus hiratsukae.</title>
        <authorList>
            <person name="Dos Santos R.A.C."/>
            <person name="Rivero-Menendez O."/>
            <person name="Steenwyk J.L."/>
            <person name="Mead M.E."/>
            <person name="Goldman G.H."/>
            <person name="Alastruey-Izquierdo A."/>
            <person name="Rokas A."/>
        </authorList>
    </citation>
    <scope>NUCLEOTIDE SEQUENCE</scope>
    <source>
        <strain evidence="3">CNM-CM7691</strain>
    </source>
</reference>
<dbReference type="EMBL" id="JACBAG010001926">
    <property type="protein sequence ID" value="KAF7175000.1"/>
    <property type="molecule type" value="Genomic_DNA"/>
</dbReference>
<dbReference type="Gene3D" id="3.50.50.60">
    <property type="entry name" value="FAD/NAD(P)-binding domain"/>
    <property type="match status" value="1"/>
</dbReference>
<dbReference type="GO" id="GO:0006598">
    <property type="term" value="P:polyamine catabolic process"/>
    <property type="evidence" value="ECO:0007669"/>
    <property type="project" value="TreeGrafter"/>
</dbReference>
<dbReference type="InterPro" id="IPR050281">
    <property type="entry name" value="Flavin_monoamine_oxidase"/>
</dbReference>
<keyword evidence="4" id="KW-1185">Reference proteome</keyword>
<proteinExistence type="predicted"/>
<evidence type="ECO:0000313" key="3">
    <source>
        <dbReference type="EMBL" id="KAF7175000.1"/>
    </source>
</evidence>
<feature type="domain" description="Amine oxidase" evidence="2">
    <location>
        <begin position="432"/>
        <end position="509"/>
    </location>
</feature>
<name>A0A8H6V2A3_9EURO</name>
<dbReference type="Gene3D" id="3.90.660.10">
    <property type="match status" value="1"/>
</dbReference>
<sequence>MSGLEILGVAASILQIADLGATVSVKLCTFYRQLKSADQSAQSLSSEVALTCSILRQLGENLKQDEQTRLYSAQAFETAQEVLRECEKVFKRISAAVDESRADATKNAIQRAARRFGFVLMERELDMLKGNLERLKSTMLLLLNVIMYAGQLRSRAESSVLQEQRGLIKVLVEEKKASEAQLEELRRFDQLVKDTGSVDINRSQGLAGQEALPPYEPLAQEDALRELQTYHQLVKRLLQDVDACRSGIERSRYSRFRNGVVKAHAAEVEGFRRAHGEIVTRLFENPLFSLVPETDVVDTQNQEDDKTEEAERRQRRKEERAKRRREEEFTRHRTFPSESYDRDHLPSQPSGFNPYAGQIEHIAPMEMANPYPPPGRAFGDYEGTIEGIPPRIGPNMASVHAPSEGPSNTRTTRRQINHIARQQQAPSRGEQALSNASIDDFLILEYRDRLGGRLRHEEFGEDENGDPYVIELGANWRTLFGNCSIRTYNETGFTDYRHLQREYAEAYRTASKEAGRIMTENLQDQTARTGLALAGWRPRKDDSAAQAVEWWNWDWESAQTPDSSSLVFGLASENITFQQFGLRNEMVIDPRGYSAIINGEAATFLYSENGDPRMDPRVRLQTQVTEIEYSDKGVTIRNKDGSCVEAAYAICTFSLGVLQNDAVRFHPALPEWKQTAIHKYTIGTYTKIFMQFEEMFWPNDTQFFLYASPTTRGYFPVFQSLSMEGFLPGSNILFVTVVDTEAYRVERQPDAETQAEILEVLRQMFPDKHVPEPKAFFYPRWSEEPWAYGSYSNWPVGTTLEIHQNLRANVQRLWFAGEATSSAYFGFAHGAWYEGKEVGEHVAALLQDKCVTLQGEKACGERRHYEMLHGTTPLEAYNAINGWPMSSVEL</sequence>
<organism evidence="3 4">
    <name type="scientific">Aspergillus felis</name>
    <dbReference type="NCBI Taxonomy" id="1287682"/>
    <lineage>
        <taxon>Eukaryota</taxon>
        <taxon>Fungi</taxon>
        <taxon>Dikarya</taxon>
        <taxon>Ascomycota</taxon>
        <taxon>Pezizomycotina</taxon>
        <taxon>Eurotiomycetes</taxon>
        <taxon>Eurotiomycetidae</taxon>
        <taxon>Eurotiales</taxon>
        <taxon>Aspergillaceae</taxon>
        <taxon>Aspergillus</taxon>
        <taxon>Aspergillus subgen. Fumigati</taxon>
    </lineage>
</organism>
<dbReference type="InterPro" id="IPR036188">
    <property type="entry name" value="FAD/NAD-bd_sf"/>
</dbReference>
<gene>
    <name evidence="3" type="ORF">CNMCM7691_005468</name>
</gene>
<evidence type="ECO:0000256" key="1">
    <source>
        <dbReference type="SAM" id="MobiDB-lite"/>
    </source>
</evidence>
<dbReference type="Pfam" id="PF01593">
    <property type="entry name" value="Amino_oxidase"/>
    <property type="match status" value="2"/>
</dbReference>
<dbReference type="AlphaFoldDB" id="A0A8H6V2A3"/>
<evidence type="ECO:0000259" key="2">
    <source>
        <dbReference type="Pfam" id="PF01593"/>
    </source>
</evidence>
<dbReference type="Proteomes" id="UP000641853">
    <property type="component" value="Unassembled WGS sequence"/>
</dbReference>
<feature type="region of interest" description="Disordered" evidence="1">
    <location>
        <begin position="294"/>
        <end position="353"/>
    </location>
</feature>
<dbReference type="SUPFAM" id="SSF51905">
    <property type="entry name" value="FAD/NAD(P)-binding domain"/>
    <property type="match status" value="1"/>
</dbReference>
<dbReference type="PANTHER" id="PTHR10742">
    <property type="entry name" value="FLAVIN MONOAMINE OXIDASE"/>
    <property type="match status" value="1"/>
</dbReference>
<comment type="caution">
    <text evidence="3">The sequence shown here is derived from an EMBL/GenBank/DDBJ whole genome shotgun (WGS) entry which is preliminary data.</text>
</comment>
<feature type="compositionally biased region" description="Basic and acidic residues" evidence="1">
    <location>
        <begin position="309"/>
        <end position="331"/>
    </location>
</feature>
<protein>
    <recommendedName>
        <fullName evidence="2">Amine oxidase domain-containing protein</fullName>
    </recommendedName>
</protein>
<dbReference type="PANTHER" id="PTHR10742:SF313">
    <property type="entry name" value="AMINE OXIDASE"/>
    <property type="match status" value="1"/>
</dbReference>
<dbReference type="InterPro" id="IPR002937">
    <property type="entry name" value="Amino_oxidase"/>
</dbReference>
<feature type="domain" description="Amine oxidase" evidence="2">
    <location>
        <begin position="587"/>
        <end position="838"/>
    </location>
</feature>
<accession>A0A8H6V2A3</accession>
<dbReference type="SUPFAM" id="SSF54373">
    <property type="entry name" value="FAD-linked reductases, C-terminal domain"/>
    <property type="match status" value="1"/>
</dbReference>